<sequence length="339" mass="36139">MLPVKGRSELPAIKLLTEAELRKIVHLDLAAVDCVERAFASLAQGGVVMPPILSMAIPDYNGEVDVKTAYVPGVESFAIKMSPGFFDNPKFGLPSTSGLMILFSARTGMVEALLLDNGYLTDIRTAAAGAVAAKHLAPENARTACILGAGMQAKLQLQALCLVRPIEKVSYWARDIAKAEATAREMAQLLGIEANPTARLEEAVAEADVIVTTTPSAEPLIKGRWLRAGQHVTAMGSDQHHKNELEPACLDLADLYVPDRQSQTELLGELHHAISTGFVSGETRFDELGDIVAGKAVGRKRPEDLTICDLTGTGVQDTAIATFARQQAETAGAGTHFDT</sequence>
<accession>A0A0M7AF00</accession>
<dbReference type="PANTHER" id="PTHR13812:SF19">
    <property type="entry name" value="KETIMINE REDUCTASE MU-CRYSTALLIN"/>
    <property type="match status" value="1"/>
</dbReference>
<dbReference type="STRING" id="311410.LA5095_00526"/>
<gene>
    <name evidence="2" type="ORF">LA5096_03666</name>
</gene>
<organism evidence="2 3">
    <name type="scientific">Roseibium album</name>
    <dbReference type="NCBI Taxonomy" id="311410"/>
    <lineage>
        <taxon>Bacteria</taxon>
        <taxon>Pseudomonadati</taxon>
        <taxon>Pseudomonadota</taxon>
        <taxon>Alphaproteobacteria</taxon>
        <taxon>Hyphomicrobiales</taxon>
        <taxon>Stappiaceae</taxon>
        <taxon>Roseibium</taxon>
    </lineage>
</organism>
<dbReference type="GO" id="GO:0016491">
    <property type="term" value="F:oxidoreductase activity"/>
    <property type="evidence" value="ECO:0007669"/>
    <property type="project" value="UniProtKB-ARBA"/>
</dbReference>
<dbReference type="NCBIfam" id="TIGR02992">
    <property type="entry name" value="ectoine_eutC"/>
    <property type="match status" value="1"/>
</dbReference>
<dbReference type="Proteomes" id="UP000049983">
    <property type="component" value="Unassembled WGS sequence"/>
</dbReference>
<dbReference type="Gene3D" id="3.40.50.720">
    <property type="entry name" value="NAD(P)-binding Rossmann-like Domain"/>
    <property type="match status" value="1"/>
</dbReference>
<dbReference type="InterPro" id="IPR014334">
    <property type="entry name" value="Ectoine_EutC"/>
</dbReference>
<dbReference type="EMBL" id="CXWC01000011">
    <property type="protein sequence ID" value="CTQ73469.1"/>
    <property type="molecule type" value="Genomic_DNA"/>
</dbReference>
<reference evidence="3" key="1">
    <citation type="submission" date="2015-07" db="EMBL/GenBank/DDBJ databases">
        <authorList>
            <person name="Rodrigo-Torres Lidia"/>
            <person name="Arahal R.David."/>
        </authorList>
    </citation>
    <scope>NUCLEOTIDE SEQUENCE [LARGE SCALE GENOMIC DNA]</scope>
    <source>
        <strain evidence="3">CECT 5096</strain>
    </source>
</reference>
<dbReference type="InterPro" id="IPR003462">
    <property type="entry name" value="ODC_Mu_crystall"/>
</dbReference>
<dbReference type="AlphaFoldDB" id="A0A0M7AF00"/>
<proteinExistence type="inferred from homology"/>
<dbReference type="FunFam" id="3.40.50.720:FF:000311">
    <property type="entry name" value="Ornithine cyclodeaminase"/>
    <property type="match status" value="1"/>
</dbReference>
<protein>
    <submittedName>
        <fullName evidence="2">Ectoine utilization protein EutC</fullName>
    </submittedName>
</protein>
<dbReference type="Gene3D" id="3.30.1780.10">
    <property type="entry name" value="ornithine cyclodeaminase, domain 1"/>
    <property type="match status" value="1"/>
</dbReference>
<dbReference type="NCBIfam" id="NF006141">
    <property type="entry name" value="PRK08291.1"/>
    <property type="match status" value="1"/>
</dbReference>
<dbReference type="PIRSF" id="PIRSF001439">
    <property type="entry name" value="CryM"/>
    <property type="match status" value="1"/>
</dbReference>
<dbReference type="Pfam" id="PF02423">
    <property type="entry name" value="OCD_Mu_crystall"/>
    <property type="match status" value="1"/>
</dbReference>
<evidence type="ECO:0000313" key="3">
    <source>
        <dbReference type="Proteomes" id="UP000049983"/>
    </source>
</evidence>
<dbReference type="InterPro" id="IPR036291">
    <property type="entry name" value="NAD(P)-bd_dom_sf"/>
</dbReference>
<evidence type="ECO:0000313" key="2">
    <source>
        <dbReference type="EMBL" id="CTQ73469.1"/>
    </source>
</evidence>
<keyword evidence="3" id="KW-1185">Reference proteome</keyword>
<dbReference type="GO" id="GO:0005737">
    <property type="term" value="C:cytoplasm"/>
    <property type="evidence" value="ECO:0007669"/>
    <property type="project" value="TreeGrafter"/>
</dbReference>
<name>A0A0M7AF00_9HYPH</name>
<dbReference type="PANTHER" id="PTHR13812">
    <property type="entry name" value="KETIMINE REDUCTASE MU-CRYSTALLIN"/>
    <property type="match status" value="1"/>
</dbReference>
<dbReference type="InterPro" id="IPR023401">
    <property type="entry name" value="ODC_N"/>
</dbReference>
<evidence type="ECO:0000256" key="1">
    <source>
        <dbReference type="ARBA" id="ARBA00008903"/>
    </source>
</evidence>
<comment type="similarity">
    <text evidence="1">Belongs to the ornithine cyclodeaminase/mu-crystallin family.</text>
</comment>
<dbReference type="GO" id="GO:0019752">
    <property type="term" value="P:carboxylic acid metabolic process"/>
    <property type="evidence" value="ECO:0007669"/>
    <property type="project" value="UniProtKB-ARBA"/>
</dbReference>
<dbReference type="SUPFAM" id="SSF51735">
    <property type="entry name" value="NAD(P)-binding Rossmann-fold domains"/>
    <property type="match status" value="1"/>
</dbReference>